<keyword evidence="2" id="KW-1133">Transmembrane helix</keyword>
<organism evidence="4 5">
    <name type="scientific">Glaesserella parasuis</name>
    <name type="common">Haemophilus parasuis</name>
    <dbReference type="NCBI Taxonomy" id="738"/>
    <lineage>
        <taxon>Bacteria</taxon>
        <taxon>Pseudomonadati</taxon>
        <taxon>Pseudomonadota</taxon>
        <taxon>Gammaproteobacteria</taxon>
        <taxon>Pasteurellales</taxon>
        <taxon>Pasteurellaceae</taxon>
        <taxon>Glaesserella</taxon>
    </lineage>
</organism>
<dbReference type="AlphaFoldDB" id="A0A859IGX4"/>
<feature type="transmembrane region" description="Helical" evidence="2">
    <location>
        <begin position="662"/>
        <end position="684"/>
    </location>
</feature>
<gene>
    <name evidence="4" type="ORF">FLK62_08350</name>
</gene>
<dbReference type="Pfam" id="PF20155">
    <property type="entry name" value="TMP_3"/>
    <property type="match status" value="1"/>
</dbReference>
<protein>
    <submittedName>
        <fullName evidence="4">Phage tail protein</fullName>
    </submittedName>
</protein>
<dbReference type="InterPro" id="IPR013491">
    <property type="entry name" value="Tape_meas_N"/>
</dbReference>
<feature type="coiled-coil region" evidence="1">
    <location>
        <begin position="191"/>
        <end position="238"/>
    </location>
</feature>
<accession>A0A859IGX4</accession>
<keyword evidence="2" id="KW-0812">Transmembrane</keyword>
<keyword evidence="1" id="KW-0175">Coiled coil</keyword>
<feature type="transmembrane region" description="Helical" evidence="2">
    <location>
        <begin position="515"/>
        <end position="540"/>
    </location>
</feature>
<evidence type="ECO:0000256" key="1">
    <source>
        <dbReference type="SAM" id="Coils"/>
    </source>
</evidence>
<feature type="transmembrane region" description="Helical" evidence="2">
    <location>
        <begin position="635"/>
        <end position="656"/>
    </location>
</feature>
<reference evidence="4 5" key="1">
    <citation type="submission" date="2019-06" db="EMBL/GenBank/DDBJ databases">
        <title>Complete genome sequence of Haemophilus parasuis HPS412.</title>
        <authorList>
            <person name="Yang S."/>
            <person name="Huang C."/>
        </authorList>
    </citation>
    <scope>NUCLEOTIDE SEQUENCE [LARGE SCALE GENOMIC DNA]</scope>
    <source>
        <strain evidence="4 5">HPS412</strain>
    </source>
</reference>
<dbReference type="InterPro" id="IPR053058">
    <property type="entry name" value="Mulikevirus_tape_measure"/>
</dbReference>
<dbReference type="PANTHER" id="PTHR38812">
    <property type="entry name" value="MU-LIKE PROPHAGE FLUMU PROTEIN GP42"/>
    <property type="match status" value="1"/>
</dbReference>
<dbReference type="EMBL" id="CP041334">
    <property type="protein sequence ID" value="QKY73248.1"/>
    <property type="molecule type" value="Genomic_DNA"/>
</dbReference>
<evidence type="ECO:0000256" key="2">
    <source>
        <dbReference type="SAM" id="Phobius"/>
    </source>
</evidence>
<dbReference type="Proteomes" id="UP000509790">
    <property type="component" value="Chromosome"/>
</dbReference>
<feature type="coiled-coil region" evidence="1">
    <location>
        <begin position="21"/>
        <end position="144"/>
    </location>
</feature>
<evidence type="ECO:0000313" key="4">
    <source>
        <dbReference type="EMBL" id="QKY73248.1"/>
    </source>
</evidence>
<name>A0A859IGX4_GLAPU</name>
<evidence type="ECO:0000259" key="3">
    <source>
        <dbReference type="Pfam" id="PF20155"/>
    </source>
</evidence>
<feature type="domain" description="Tape measure protein N-terminal" evidence="3">
    <location>
        <begin position="263"/>
        <end position="363"/>
    </location>
</feature>
<sequence length="960" mass="106340">MMSNLKLEVLLSAIDKLSAPFKNASKQAEKLSATLKASKDAVRELEKVQGKIGTFKTMQTNLQKASETIQKTTNKVGDLTGKLEKMKKQKVDLKIQIQAEKRNYQKLISGGGLSEKTLQVDRNIAKIQREYEKLTQNISVTSKTLTKESNILKQSRTEKAKQLLIFRKLKQELKTSGIHIKDLSNSELSLAEKINKANQAIDKQRQALERLNKVKQRNENYRQNVDKLRNTSESLQNLGQRSMVSGAILLAPVVGMGKSVVGMTQTAGKFEQFKTILETVEGSSEKANQSFEWVKQFAVDTPANLDDAMEAFVRLKAYGLDPTNGLMHTLSDTSAAMGKPVMQAVEAIADAVTGENERLKEFGIKGAVVKGTNFIEYTYTDKDGKQQVAKVDKNNRKQIESTLQAIWNNKYKGAAEKQSKTLLGIWSKLGDVWTNFQMQVMETGAFDWIKDKIQGVLDTLDKMQQNGELKKWAEAFGSVIMEISQGLWAFGEKIFAAVKWVAEFARENKGAIATFVQWSAILGSGLTIFGGLAMVLSFALYPVARLIYGFGHLSGITTLFNKVLFDNHKKCRLANKALYQYSTTTSYAKSKFITFKNTVSKVPNKIQNLPTLLQIGFIKLESKLRQFFPLLKTKVFWINLAKGAIFKLWAVIKFLFSPLKLLLGIFSPIGLAITAISLAGIALYNNWEKVKAFFGGFWEGLKQGLAPVLEKFTPLGDLFGVVCGWIEKAVKWIGDFFAPANESAESLNKAAEAGKSFGEIVAKGIELALTPLMLMIDAFKWIVDNVQKIASSIVTPEHAKQIENTANMANMMYDPNYDPSSNNVPNKPKWSGGYAGNGGKFEPKGIYHGGEYIMTKEATSRIGVANLNRLNYGGIAGMAALASTVALAQPMPVVKVDNRPLIAPTQIQRQAPPPVNQSVNITVNATAGQSAEEIARLVARELEKQQRNAQAKARSRYWDK</sequence>
<keyword evidence="2" id="KW-0472">Membrane</keyword>
<evidence type="ECO:0000313" key="5">
    <source>
        <dbReference type="Proteomes" id="UP000509790"/>
    </source>
</evidence>
<dbReference type="PANTHER" id="PTHR38812:SF2">
    <property type="entry name" value="MU-LIKE PROPHAGE FLUMU PROTEIN GP42"/>
    <property type="match status" value="1"/>
</dbReference>
<proteinExistence type="predicted"/>
<dbReference type="RefSeq" id="WP_176443762.1">
    <property type="nucleotide sequence ID" value="NZ_CP041334.1"/>
</dbReference>